<dbReference type="Proteomes" id="UP000323521">
    <property type="component" value="Chromosome"/>
</dbReference>
<dbReference type="PANTHER" id="PTHR30474:SF3">
    <property type="entry name" value="PEPTIDOGLYCAN GLYCOSYLTRANSFERASE RODA"/>
    <property type="match status" value="1"/>
</dbReference>
<feature type="transmembrane region" description="Helical" evidence="6">
    <location>
        <begin position="87"/>
        <end position="105"/>
    </location>
</feature>
<keyword evidence="5 6" id="KW-0472">Membrane</keyword>
<feature type="transmembrane region" description="Helical" evidence="6">
    <location>
        <begin position="32"/>
        <end position="51"/>
    </location>
</feature>
<comment type="subcellular location">
    <subcellularLocation>
        <location evidence="1">Membrane</location>
        <topology evidence="1">Multi-pass membrane protein</topology>
    </subcellularLocation>
</comment>
<keyword evidence="3" id="KW-0133">Cell shape</keyword>
<feature type="transmembrane region" description="Helical" evidence="6">
    <location>
        <begin position="7"/>
        <end position="26"/>
    </location>
</feature>
<evidence type="ECO:0000256" key="3">
    <source>
        <dbReference type="ARBA" id="ARBA00022960"/>
    </source>
</evidence>
<feature type="transmembrane region" description="Helical" evidence="6">
    <location>
        <begin position="350"/>
        <end position="372"/>
    </location>
</feature>
<reference evidence="7 8" key="1">
    <citation type="submission" date="2016-10" db="EMBL/GenBank/DDBJ databases">
        <title>Complete Genome Sequence of Peptococcaceae strain DCMF.</title>
        <authorList>
            <person name="Edwards R.J."/>
            <person name="Holland S.I."/>
            <person name="Deshpande N.P."/>
            <person name="Wong Y.K."/>
            <person name="Ertan H."/>
            <person name="Manefield M."/>
            <person name="Russell T.L."/>
            <person name="Lee M.J."/>
        </authorList>
    </citation>
    <scope>NUCLEOTIDE SEQUENCE [LARGE SCALE GENOMIC DNA]</scope>
    <source>
        <strain evidence="7 8">DCMF</strain>
    </source>
</reference>
<evidence type="ECO:0000256" key="2">
    <source>
        <dbReference type="ARBA" id="ARBA00022692"/>
    </source>
</evidence>
<feature type="transmembrane region" description="Helical" evidence="6">
    <location>
        <begin position="211"/>
        <end position="228"/>
    </location>
</feature>
<name>A0A3G1L1Y1_FORW1</name>
<organism evidence="7 8">
    <name type="scientific">Formimonas warabiya</name>
    <dbReference type="NCBI Taxonomy" id="1761012"/>
    <lineage>
        <taxon>Bacteria</taxon>
        <taxon>Bacillati</taxon>
        <taxon>Bacillota</taxon>
        <taxon>Clostridia</taxon>
        <taxon>Eubacteriales</taxon>
        <taxon>Peptococcaceae</taxon>
        <taxon>Candidatus Formimonas</taxon>
    </lineage>
</organism>
<evidence type="ECO:0000256" key="5">
    <source>
        <dbReference type="ARBA" id="ARBA00023136"/>
    </source>
</evidence>
<feature type="transmembrane region" description="Helical" evidence="6">
    <location>
        <begin position="384"/>
        <end position="402"/>
    </location>
</feature>
<accession>A0A3G1L1Y1</accession>
<dbReference type="GO" id="GO:0015648">
    <property type="term" value="F:lipid-linked peptidoglycan transporter activity"/>
    <property type="evidence" value="ECO:0007669"/>
    <property type="project" value="TreeGrafter"/>
</dbReference>
<gene>
    <name evidence="7" type="ORF">DCMF_15980</name>
</gene>
<protein>
    <submittedName>
        <fullName evidence="7">Cell cycle protein</fullName>
    </submittedName>
</protein>
<dbReference type="GO" id="GO:0051301">
    <property type="term" value="P:cell division"/>
    <property type="evidence" value="ECO:0007669"/>
    <property type="project" value="InterPro"/>
</dbReference>
<keyword evidence="2 6" id="KW-0812">Transmembrane</keyword>
<evidence type="ECO:0000256" key="4">
    <source>
        <dbReference type="ARBA" id="ARBA00022989"/>
    </source>
</evidence>
<dbReference type="GO" id="GO:0005886">
    <property type="term" value="C:plasma membrane"/>
    <property type="evidence" value="ECO:0007669"/>
    <property type="project" value="TreeGrafter"/>
</dbReference>
<dbReference type="PANTHER" id="PTHR30474">
    <property type="entry name" value="CELL CYCLE PROTEIN"/>
    <property type="match status" value="1"/>
</dbReference>
<sequence length="425" mass="47652">MQNYRRPVNIIALINLIAFGLLYLYQKPLNNHIALVGGSMIGIIYLANILVIKLKYEDEILFLIVSMLSTIGMIILCRLNPDLGLKQILWFVLGNVIFFCTALIYRKINFLDQLIYIYPLISFILFCLTQLFGTSVKGATNWILIGNFSFQPSEIMKLLFVFFIAAYFRHPEKLSLKNIKLGGREISLDSKYLFSLFVYMQMGLLALQKELGTVLLFFLMYLVLFYVFDHDARFLLANGIIFCLGAIMGYFLFHHVQVRVEAWLNPWADVPGKGFQITQSLFAIGSGGFFGTGIGLGQPDYIPEVHTDFIFSAICEEMGIFGGIAVILLFFILFYRGIKITLQVKDSFHKAVALGVAVMFGFQAFIIIGGVIKLIPLTGITLPFISYGGSSLITSFIALGILQGISSHKSAGEEEVVHASEQENH</sequence>
<dbReference type="GO" id="GO:0032153">
    <property type="term" value="C:cell division site"/>
    <property type="evidence" value="ECO:0007669"/>
    <property type="project" value="TreeGrafter"/>
</dbReference>
<evidence type="ECO:0000313" key="8">
    <source>
        <dbReference type="Proteomes" id="UP000323521"/>
    </source>
</evidence>
<feature type="transmembrane region" description="Helical" evidence="6">
    <location>
        <begin position="60"/>
        <end position="81"/>
    </location>
</feature>
<proteinExistence type="predicted"/>
<keyword evidence="8" id="KW-1185">Reference proteome</keyword>
<evidence type="ECO:0000313" key="7">
    <source>
        <dbReference type="EMBL" id="ATW28654.1"/>
    </source>
</evidence>
<dbReference type="GO" id="GO:0008360">
    <property type="term" value="P:regulation of cell shape"/>
    <property type="evidence" value="ECO:0007669"/>
    <property type="project" value="UniProtKB-KW"/>
</dbReference>
<dbReference type="Pfam" id="PF01098">
    <property type="entry name" value="FTSW_RODA_SPOVE"/>
    <property type="match status" value="1"/>
</dbReference>
<keyword evidence="4 6" id="KW-1133">Transmembrane helix</keyword>
<feature type="transmembrane region" description="Helical" evidence="6">
    <location>
        <begin position="235"/>
        <end position="253"/>
    </location>
</feature>
<dbReference type="AlphaFoldDB" id="A0A3G1L1Y1"/>
<feature type="transmembrane region" description="Helical" evidence="6">
    <location>
        <begin position="117"/>
        <end position="136"/>
    </location>
</feature>
<dbReference type="KEGG" id="fwa:DCMF_15980"/>
<evidence type="ECO:0000256" key="1">
    <source>
        <dbReference type="ARBA" id="ARBA00004141"/>
    </source>
</evidence>
<feature type="transmembrane region" description="Helical" evidence="6">
    <location>
        <begin position="318"/>
        <end position="338"/>
    </location>
</feature>
<evidence type="ECO:0000256" key="6">
    <source>
        <dbReference type="SAM" id="Phobius"/>
    </source>
</evidence>
<dbReference type="InterPro" id="IPR001182">
    <property type="entry name" value="FtsW/RodA"/>
</dbReference>
<dbReference type="EMBL" id="CP017634">
    <property type="protein sequence ID" value="ATW28654.1"/>
    <property type="molecule type" value="Genomic_DNA"/>
</dbReference>